<name>A0A0D0EAL9_9AGAM</name>
<keyword evidence="3" id="KW-1185">Reference proteome</keyword>
<keyword evidence="1" id="KW-1133">Transmembrane helix</keyword>
<dbReference type="Proteomes" id="UP000054538">
    <property type="component" value="Unassembled WGS sequence"/>
</dbReference>
<feature type="transmembrane region" description="Helical" evidence="1">
    <location>
        <begin position="40"/>
        <end position="60"/>
    </location>
</feature>
<evidence type="ECO:0000256" key="1">
    <source>
        <dbReference type="SAM" id="Phobius"/>
    </source>
</evidence>
<proteinExistence type="predicted"/>
<reference evidence="3" key="2">
    <citation type="submission" date="2015-01" db="EMBL/GenBank/DDBJ databases">
        <title>Evolutionary Origins and Diversification of the Mycorrhizal Mutualists.</title>
        <authorList>
            <consortium name="DOE Joint Genome Institute"/>
            <consortium name="Mycorrhizal Genomics Consortium"/>
            <person name="Kohler A."/>
            <person name="Kuo A."/>
            <person name="Nagy L.G."/>
            <person name="Floudas D."/>
            <person name="Copeland A."/>
            <person name="Barry K.W."/>
            <person name="Cichocki N."/>
            <person name="Veneault-Fourrey C."/>
            <person name="LaButti K."/>
            <person name="Lindquist E.A."/>
            <person name="Lipzen A."/>
            <person name="Lundell T."/>
            <person name="Morin E."/>
            <person name="Murat C."/>
            <person name="Riley R."/>
            <person name="Ohm R."/>
            <person name="Sun H."/>
            <person name="Tunlid A."/>
            <person name="Henrissat B."/>
            <person name="Grigoriev I.V."/>
            <person name="Hibbett D.S."/>
            <person name="Martin F."/>
        </authorList>
    </citation>
    <scope>NUCLEOTIDE SEQUENCE [LARGE SCALE GENOMIC DNA]</scope>
    <source>
        <strain evidence="3">Ve08.2h10</strain>
    </source>
</reference>
<dbReference type="EMBL" id="KN824833">
    <property type="protein sequence ID" value="KIL00445.1"/>
    <property type="molecule type" value="Genomic_DNA"/>
</dbReference>
<dbReference type="HOGENOM" id="CLU_2543227_0_0_1"/>
<accession>A0A0D0EAL9</accession>
<organism evidence="2 3">
    <name type="scientific">Paxillus rubicundulus Ve08.2h10</name>
    <dbReference type="NCBI Taxonomy" id="930991"/>
    <lineage>
        <taxon>Eukaryota</taxon>
        <taxon>Fungi</taxon>
        <taxon>Dikarya</taxon>
        <taxon>Basidiomycota</taxon>
        <taxon>Agaricomycotina</taxon>
        <taxon>Agaricomycetes</taxon>
        <taxon>Agaricomycetidae</taxon>
        <taxon>Boletales</taxon>
        <taxon>Paxilineae</taxon>
        <taxon>Paxillaceae</taxon>
        <taxon>Paxillus</taxon>
    </lineage>
</organism>
<protein>
    <submittedName>
        <fullName evidence="2">Uncharacterized protein</fullName>
    </submittedName>
</protein>
<gene>
    <name evidence="2" type="ORF">PAXRUDRAFT_216220</name>
</gene>
<dbReference type="InParanoid" id="A0A0D0EAL9"/>
<keyword evidence="1" id="KW-0812">Transmembrane</keyword>
<evidence type="ECO:0000313" key="2">
    <source>
        <dbReference type="EMBL" id="KIL00445.1"/>
    </source>
</evidence>
<sequence length="83" mass="9543">MQASVTECTLMVSYQQSLFMAARESKRTVKYMKKRSRSRAYIIACSFSASSCTICFAIDLCMQCPQHSSIDTLHSTTQYWHTR</sequence>
<reference evidence="2 3" key="1">
    <citation type="submission" date="2014-04" db="EMBL/GenBank/DDBJ databases">
        <authorList>
            <consortium name="DOE Joint Genome Institute"/>
            <person name="Kuo A."/>
            <person name="Kohler A."/>
            <person name="Jargeat P."/>
            <person name="Nagy L.G."/>
            <person name="Floudas D."/>
            <person name="Copeland A."/>
            <person name="Barry K.W."/>
            <person name="Cichocki N."/>
            <person name="Veneault-Fourrey C."/>
            <person name="LaButti K."/>
            <person name="Lindquist E.A."/>
            <person name="Lipzen A."/>
            <person name="Lundell T."/>
            <person name="Morin E."/>
            <person name="Murat C."/>
            <person name="Sun H."/>
            <person name="Tunlid A."/>
            <person name="Henrissat B."/>
            <person name="Grigoriev I.V."/>
            <person name="Hibbett D.S."/>
            <person name="Martin F."/>
            <person name="Nordberg H.P."/>
            <person name="Cantor M.N."/>
            <person name="Hua S.X."/>
        </authorList>
    </citation>
    <scope>NUCLEOTIDE SEQUENCE [LARGE SCALE GENOMIC DNA]</scope>
    <source>
        <strain evidence="2 3">Ve08.2h10</strain>
    </source>
</reference>
<keyword evidence="1" id="KW-0472">Membrane</keyword>
<dbReference type="AlphaFoldDB" id="A0A0D0EAL9"/>
<evidence type="ECO:0000313" key="3">
    <source>
        <dbReference type="Proteomes" id="UP000054538"/>
    </source>
</evidence>